<dbReference type="Gene3D" id="1.10.8.60">
    <property type="match status" value="1"/>
</dbReference>
<keyword evidence="8" id="KW-1185">Reference proteome</keyword>
<dbReference type="RefSeq" id="WP_088253035.1">
    <property type="nucleotide sequence ID" value="NZ_NIDE01000002.1"/>
</dbReference>
<comment type="caution">
    <text evidence="7">The sequence shown here is derived from an EMBL/GenBank/DDBJ whole genome shotgun (WGS) entry which is preliminary data.</text>
</comment>
<dbReference type="InterPro" id="IPR009057">
    <property type="entry name" value="Homeodomain-like_sf"/>
</dbReference>
<gene>
    <name evidence="7" type="ORF">FRUB_01616</name>
</gene>
<dbReference type="Pfam" id="PF02954">
    <property type="entry name" value="HTH_8"/>
    <property type="match status" value="1"/>
</dbReference>
<evidence type="ECO:0000256" key="4">
    <source>
        <dbReference type="ARBA" id="ARBA00023163"/>
    </source>
</evidence>
<dbReference type="Gene3D" id="1.10.10.60">
    <property type="entry name" value="Homeodomain-like"/>
    <property type="match status" value="1"/>
</dbReference>
<dbReference type="InterPro" id="IPR002197">
    <property type="entry name" value="HTH_Fis"/>
</dbReference>
<protein>
    <submittedName>
        <fullName evidence="7">Type IV fimbriae expression regulatory protein PilR</fullName>
    </submittedName>
</protein>
<evidence type="ECO:0000256" key="5">
    <source>
        <dbReference type="SAM" id="MobiDB-lite"/>
    </source>
</evidence>
<keyword evidence="4" id="KW-0804">Transcription</keyword>
<evidence type="ECO:0000259" key="6">
    <source>
        <dbReference type="PROSITE" id="PS50045"/>
    </source>
</evidence>
<proteinExistence type="predicted"/>
<name>A0A225E9N1_9BACT</name>
<dbReference type="OrthoDB" id="266149at2"/>
<keyword evidence="3" id="KW-0805">Transcription regulation</keyword>
<keyword evidence="1" id="KW-0547">Nucleotide-binding</keyword>
<dbReference type="InterPro" id="IPR013656">
    <property type="entry name" value="PAS_4"/>
</dbReference>
<dbReference type="GO" id="GO:0005524">
    <property type="term" value="F:ATP binding"/>
    <property type="evidence" value="ECO:0007669"/>
    <property type="project" value="UniProtKB-KW"/>
</dbReference>
<feature type="domain" description="Sigma-54 factor interaction" evidence="6">
    <location>
        <begin position="154"/>
        <end position="359"/>
    </location>
</feature>
<keyword evidence="2" id="KW-0067">ATP-binding</keyword>
<evidence type="ECO:0000256" key="3">
    <source>
        <dbReference type="ARBA" id="ARBA00023015"/>
    </source>
</evidence>
<dbReference type="GO" id="GO:0006355">
    <property type="term" value="P:regulation of DNA-templated transcription"/>
    <property type="evidence" value="ECO:0007669"/>
    <property type="project" value="InterPro"/>
</dbReference>
<dbReference type="PRINTS" id="PR01590">
    <property type="entry name" value="HTHFIS"/>
</dbReference>
<dbReference type="InterPro" id="IPR027417">
    <property type="entry name" value="P-loop_NTPase"/>
</dbReference>
<reference evidence="8" key="1">
    <citation type="submission" date="2017-06" db="EMBL/GenBank/DDBJ databases">
        <title>Genome analysis of Fimbriiglobus ruber SP5, the first member of the order Planctomycetales with confirmed chitinolytic capability.</title>
        <authorList>
            <person name="Ravin N.V."/>
            <person name="Rakitin A.L."/>
            <person name="Ivanova A.A."/>
            <person name="Beletsky A.V."/>
            <person name="Kulichevskaya I.S."/>
            <person name="Mardanov A.V."/>
            <person name="Dedysh S.N."/>
        </authorList>
    </citation>
    <scope>NUCLEOTIDE SEQUENCE [LARGE SCALE GENOMIC DNA]</scope>
    <source>
        <strain evidence="8">SP5</strain>
    </source>
</reference>
<dbReference type="Pfam" id="PF08448">
    <property type="entry name" value="PAS_4"/>
    <property type="match status" value="1"/>
</dbReference>
<evidence type="ECO:0000313" key="8">
    <source>
        <dbReference type="Proteomes" id="UP000214646"/>
    </source>
</evidence>
<dbReference type="SUPFAM" id="SSF52540">
    <property type="entry name" value="P-loop containing nucleoside triphosphate hydrolases"/>
    <property type="match status" value="1"/>
</dbReference>
<dbReference type="SUPFAM" id="SSF46689">
    <property type="entry name" value="Homeodomain-like"/>
    <property type="match status" value="1"/>
</dbReference>
<dbReference type="InterPro" id="IPR002078">
    <property type="entry name" value="Sigma_54_int"/>
</dbReference>
<dbReference type="InterPro" id="IPR035965">
    <property type="entry name" value="PAS-like_dom_sf"/>
</dbReference>
<dbReference type="AlphaFoldDB" id="A0A225E9N1"/>
<dbReference type="InterPro" id="IPR058031">
    <property type="entry name" value="AAA_lid_NorR"/>
</dbReference>
<dbReference type="CDD" id="cd00009">
    <property type="entry name" value="AAA"/>
    <property type="match status" value="1"/>
</dbReference>
<dbReference type="Proteomes" id="UP000214646">
    <property type="component" value="Unassembled WGS sequence"/>
</dbReference>
<dbReference type="PANTHER" id="PTHR32071:SF122">
    <property type="entry name" value="SIGMA FACTOR"/>
    <property type="match status" value="1"/>
</dbReference>
<evidence type="ECO:0000256" key="2">
    <source>
        <dbReference type="ARBA" id="ARBA00022840"/>
    </source>
</evidence>
<dbReference type="Pfam" id="PF00158">
    <property type="entry name" value="Sigma54_activat"/>
    <property type="match status" value="1"/>
</dbReference>
<dbReference type="EMBL" id="NIDE01000002">
    <property type="protein sequence ID" value="OWK45285.1"/>
    <property type="molecule type" value="Genomic_DNA"/>
</dbReference>
<evidence type="ECO:0000313" key="7">
    <source>
        <dbReference type="EMBL" id="OWK45285.1"/>
    </source>
</evidence>
<accession>A0A225E9N1</accession>
<dbReference type="PROSITE" id="PS50045">
    <property type="entry name" value="SIGMA54_INTERACT_4"/>
    <property type="match status" value="1"/>
</dbReference>
<dbReference type="SUPFAM" id="SSF55785">
    <property type="entry name" value="PYP-like sensor domain (PAS domain)"/>
    <property type="match status" value="1"/>
</dbReference>
<dbReference type="PANTHER" id="PTHR32071">
    <property type="entry name" value="TRANSCRIPTIONAL REGULATORY PROTEIN"/>
    <property type="match status" value="1"/>
</dbReference>
<organism evidence="7 8">
    <name type="scientific">Fimbriiglobus ruber</name>
    <dbReference type="NCBI Taxonomy" id="1908690"/>
    <lineage>
        <taxon>Bacteria</taxon>
        <taxon>Pseudomonadati</taxon>
        <taxon>Planctomycetota</taxon>
        <taxon>Planctomycetia</taxon>
        <taxon>Gemmatales</taxon>
        <taxon>Gemmataceae</taxon>
        <taxon>Fimbriiglobus</taxon>
    </lineage>
</organism>
<dbReference type="GO" id="GO:0043565">
    <property type="term" value="F:sequence-specific DNA binding"/>
    <property type="evidence" value="ECO:0007669"/>
    <property type="project" value="InterPro"/>
</dbReference>
<sequence>MPDPTPPSDRPRFPWRAYFHGTTTPVFVVSAARRLRYANPAWEALVGRSLAAARGMRVSSRRSAGDLAQALAPPAEVWAGRPARARRAVPPAETGPPWWDVTFVPLAAGGRVTGVVGFVVVAGDAGARGPGAKLSAAVADLRAQVALGFSLDLIAGPSLGAERLAAQVRLAIETTAPVWICGEPGAGKETLARVIHHDGPTRERAFWGVECGGLPAALIESQLFGKGGLAASDRLGTLYLKDPAALPRDLQARIAALFTPRRPGGPRLICGAARPAADAMREGKLIPPFHTALSVLELTVPPLRDRLDDLSRLVDRLLERGSAAGEKPRVADDVWPVLRVHDWPGNVRELGDILVRAVGKAGTGPVNKDHLPRYLRDRFLVAAAPVRPEERAWTLDAVLEAVEKRLIELALRQAGGSQTVAAERLGVFRTRLWRRMEALGIPVPPQPPKARKAKGTGGPAGANEPDGA</sequence>
<dbReference type="Pfam" id="PF25601">
    <property type="entry name" value="AAA_lid_14"/>
    <property type="match status" value="1"/>
</dbReference>
<dbReference type="Gene3D" id="3.40.50.300">
    <property type="entry name" value="P-loop containing nucleotide triphosphate hydrolases"/>
    <property type="match status" value="1"/>
</dbReference>
<feature type="region of interest" description="Disordered" evidence="5">
    <location>
        <begin position="440"/>
        <end position="468"/>
    </location>
</feature>
<dbReference type="Gene3D" id="3.30.450.20">
    <property type="entry name" value="PAS domain"/>
    <property type="match status" value="1"/>
</dbReference>
<evidence type="ECO:0000256" key="1">
    <source>
        <dbReference type="ARBA" id="ARBA00022741"/>
    </source>
</evidence>